<protein>
    <submittedName>
        <fullName evidence="1">Uncharacterized protein</fullName>
    </submittedName>
</protein>
<comment type="caution">
    <text evidence="1">The sequence shown here is derived from an EMBL/GenBank/DDBJ whole genome shotgun (WGS) entry which is preliminary data.</text>
</comment>
<evidence type="ECO:0000313" key="2">
    <source>
        <dbReference type="Proteomes" id="UP000018721"/>
    </source>
</evidence>
<dbReference type="AlphaFoldDB" id="V9ERX7"/>
<proteinExistence type="predicted"/>
<name>V9ERX7_PHYNI</name>
<dbReference type="EMBL" id="ANIZ01002167">
    <property type="protein sequence ID" value="ETI42025.1"/>
    <property type="molecule type" value="Genomic_DNA"/>
</dbReference>
<keyword evidence="2" id="KW-1185">Reference proteome</keyword>
<reference evidence="1 2" key="1">
    <citation type="submission" date="2013-11" db="EMBL/GenBank/DDBJ databases">
        <title>The Genome Sequence of Phytophthora parasitica P1569.</title>
        <authorList>
            <consortium name="The Broad Institute Genomics Platform"/>
            <person name="Russ C."/>
            <person name="Tyler B."/>
            <person name="Panabieres F."/>
            <person name="Shan W."/>
            <person name="Tripathy S."/>
            <person name="Grunwald N."/>
            <person name="Machado M."/>
            <person name="Johnson C.S."/>
            <person name="Arredondo F."/>
            <person name="Hong C."/>
            <person name="Coffey M."/>
            <person name="Young S.K."/>
            <person name="Zeng Q."/>
            <person name="Gargeya S."/>
            <person name="Fitzgerald M."/>
            <person name="Abouelleil A."/>
            <person name="Alvarado L."/>
            <person name="Chapman S.B."/>
            <person name="Gainer-Dewar J."/>
            <person name="Goldberg J."/>
            <person name="Griggs A."/>
            <person name="Gujja S."/>
            <person name="Hansen M."/>
            <person name="Howarth C."/>
            <person name="Imamovic A."/>
            <person name="Ireland A."/>
            <person name="Larimer J."/>
            <person name="McCowan C."/>
            <person name="Murphy C."/>
            <person name="Pearson M."/>
            <person name="Poon T.W."/>
            <person name="Priest M."/>
            <person name="Roberts A."/>
            <person name="Saif S."/>
            <person name="Shea T."/>
            <person name="Sykes S."/>
            <person name="Wortman J."/>
            <person name="Nusbaum C."/>
            <person name="Birren B."/>
        </authorList>
    </citation>
    <scope>NUCLEOTIDE SEQUENCE [LARGE SCALE GENOMIC DNA]</scope>
    <source>
        <strain evidence="1 2">P1569</strain>
    </source>
</reference>
<evidence type="ECO:0000313" key="1">
    <source>
        <dbReference type="EMBL" id="ETI42025.1"/>
    </source>
</evidence>
<dbReference type="HOGENOM" id="CLU_1296615_0_0_1"/>
<organism evidence="1 2">
    <name type="scientific">Phytophthora nicotianae P1569</name>
    <dbReference type="NCBI Taxonomy" id="1317065"/>
    <lineage>
        <taxon>Eukaryota</taxon>
        <taxon>Sar</taxon>
        <taxon>Stramenopiles</taxon>
        <taxon>Oomycota</taxon>
        <taxon>Peronosporomycetes</taxon>
        <taxon>Peronosporales</taxon>
        <taxon>Peronosporaceae</taxon>
        <taxon>Phytophthora</taxon>
    </lineage>
</organism>
<sequence>MITCGHAVGDHNSKCLLDFLEYIVNYAADLTLVEEFITEYCPRLAGSSGNESLVLGISSIIRSFNWNDIEEAILNLTIQVPDWGIWKSEENIPRIDVEMTLRVIGGLDRGPAQQNLLTLAVDKAAKLDSKELQHPGILNLLWKWTIRTDDSKIFGTVATKCSKMDSSQLGPVIEALLVYIGELAPSDGKVDILKSLMSKRIEWLKQQIEGLDR</sequence>
<gene>
    <name evidence="1" type="ORF">F443_12803</name>
</gene>
<dbReference type="Proteomes" id="UP000018721">
    <property type="component" value="Unassembled WGS sequence"/>
</dbReference>
<accession>V9ERX7</accession>